<evidence type="ECO:0000313" key="2">
    <source>
        <dbReference type="EMBL" id="KAB8199773.1"/>
    </source>
</evidence>
<reference evidence="2 3" key="1">
    <citation type="submission" date="2019-04" db="EMBL/GenBank/DDBJ databases">
        <title>Fungal friends and foes A comparative genomics study of 23 Aspergillus species from section Flavi.</title>
        <authorList>
            <consortium name="DOE Joint Genome Institute"/>
            <person name="Kjaerbolling I."/>
            <person name="Vesth T.C."/>
            <person name="Frisvad J.C."/>
            <person name="Nybo J.L."/>
            <person name="Theobald S."/>
            <person name="Kildgaard S."/>
            <person name="Petersen T.I."/>
            <person name="Kuo A."/>
            <person name="Sato A."/>
            <person name="Lyhne E.K."/>
            <person name="Kogle M.E."/>
            <person name="Wiebenga A."/>
            <person name="Kun R.S."/>
            <person name="Lubbers R.J."/>
            <person name="Makela M.R."/>
            <person name="Barry K."/>
            <person name="Chovatia M."/>
            <person name="Clum A."/>
            <person name="Daum C."/>
            <person name="Haridas S."/>
            <person name="He G."/>
            <person name="LaButti K."/>
            <person name="Lipzen A."/>
            <person name="Mondo S."/>
            <person name="Pangilinan J."/>
            <person name="Riley R."/>
            <person name="Salamov A."/>
            <person name="Simmons B.A."/>
            <person name="Magnuson J.K."/>
            <person name="Henrissat B."/>
            <person name="Mortensen U.H."/>
            <person name="Larsen T.O."/>
            <person name="De vries R.P."/>
            <person name="Grigoriev I.V."/>
            <person name="Machida M."/>
            <person name="Baker S.E."/>
            <person name="Andersen M.R."/>
        </authorList>
    </citation>
    <scope>NUCLEOTIDE SEQUENCE [LARGE SCALE GENOMIC DNA]</scope>
    <source>
        <strain evidence="2 3">CBS 117618</strain>
    </source>
</reference>
<dbReference type="EMBL" id="ML735063">
    <property type="protein sequence ID" value="KAB8199773.1"/>
    <property type="molecule type" value="Genomic_DNA"/>
</dbReference>
<sequence>MCPTDKPINIRYRAGLNHDPVDSLWMTGEKSGEQGHAYENISHRRPPSSCSPDHFPRGEVGTSNSKKLNA</sequence>
<keyword evidence="3" id="KW-1185">Reference proteome</keyword>
<feature type="region of interest" description="Disordered" evidence="1">
    <location>
        <begin position="26"/>
        <end position="70"/>
    </location>
</feature>
<name>A0A5N6D678_ASPPA</name>
<gene>
    <name evidence="2" type="ORF">BDV34DRAFT_206170</name>
</gene>
<feature type="compositionally biased region" description="Polar residues" evidence="1">
    <location>
        <begin position="61"/>
        <end position="70"/>
    </location>
</feature>
<dbReference type="VEuPathDB" id="FungiDB:BDV34DRAFT_206170"/>
<evidence type="ECO:0000313" key="3">
    <source>
        <dbReference type="Proteomes" id="UP000326532"/>
    </source>
</evidence>
<proteinExistence type="predicted"/>
<organism evidence="2 3">
    <name type="scientific">Aspergillus parasiticus</name>
    <dbReference type="NCBI Taxonomy" id="5067"/>
    <lineage>
        <taxon>Eukaryota</taxon>
        <taxon>Fungi</taxon>
        <taxon>Dikarya</taxon>
        <taxon>Ascomycota</taxon>
        <taxon>Pezizomycotina</taxon>
        <taxon>Eurotiomycetes</taxon>
        <taxon>Eurotiomycetidae</taxon>
        <taxon>Eurotiales</taxon>
        <taxon>Aspergillaceae</taxon>
        <taxon>Aspergillus</taxon>
        <taxon>Aspergillus subgen. Circumdati</taxon>
    </lineage>
</organism>
<dbReference type="Proteomes" id="UP000326532">
    <property type="component" value="Unassembled WGS sequence"/>
</dbReference>
<accession>A0A5N6D678</accession>
<evidence type="ECO:0000256" key="1">
    <source>
        <dbReference type="SAM" id="MobiDB-lite"/>
    </source>
</evidence>
<protein>
    <submittedName>
        <fullName evidence="2">Uncharacterized protein</fullName>
    </submittedName>
</protein>
<dbReference type="AlphaFoldDB" id="A0A5N6D678"/>